<dbReference type="PRINTS" id="PR01490">
    <property type="entry name" value="RTXTOXIND"/>
</dbReference>
<dbReference type="EMBL" id="CP025741">
    <property type="protein sequence ID" value="AYA46656.1"/>
    <property type="molecule type" value="Genomic_DNA"/>
</dbReference>
<evidence type="ECO:0000313" key="5">
    <source>
        <dbReference type="EMBL" id="CUV29912.1"/>
    </source>
</evidence>
<reference evidence="5" key="1">
    <citation type="submission" date="2015-10" db="EMBL/GenBank/DDBJ databases">
        <authorList>
            <person name="Gilbert D.G."/>
        </authorList>
    </citation>
    <scope>NUCLEOTIDE SEQUENCE</scope>
    <source>
        <strain evidence="5">Phyl III-seqv23</strain>
    </source>
</reference>
<organism evidence="5">
    <name type="scientific">Ralstonia solanacearum</name>
    <name type="common">Pseudomonas solanacearum</name>
    <dbReference type="NCBI Taxonomy" id="305"/>
    <lineage>
        <taxon>Bacteria</taxon>
        <taxon>Pseudomonadati</taxon>
        <taxon>Pseudomonadota</taxon>
        <taxon>Betaproteobacteria</taxon>
        <taxon>Burkholderiales</taxon>
        <taxon>Burkholderiaceae</taxon>
        <taxon>Ralstonia</taxon>
        <taxon>Ralstonia solanacearum species complex</taxon>
    </lineage>
</organism>
<keyword evidence="2" id="KW-1133">Transmembrane helix</keyword>
<dbReference type="Gene3D" id="2.40.30.170">
    <property type="match status" value="1"/>
</dbReference>
<dbReference type="SUPFAM" id="SSF111369">
    <property type="entry name" value="HlyD-like secretion proteins"/>
    <property type="match status" value="2"/>
</dbReference>
<evidence type="ECO:0000313" key="6">
    <source>
        <dbReference type="Proteomes" id="UP000262427"/>
    </source>
</evidence>
<dbReference type="AlphaFoldDB" id="A0A0K1ZKM0"/>
<dbReference type="PANTHER" id="PTHR30386">
    <property type="entry name" value="MEMBRANE FUSION SUBUNIT OF EMRAB-TOLC MULTIDRUG EFFLUX PUMP"/>
    <property type="match status" value="1"/>
</dbReference>
<protein>
    <submittedName>
        <fullName evidence="5">Membrane fusion component of tripartite multidrug resistance system</fullName>
    </submittedName>
    <submittedName>
        <fullName evidence="4">Multidrug export protein EmrA</fullName>
    </submittedName>
</protein>
<feature type="domain" description="Multidrug resistance protein MdtA-like barrel-sandwich hybrid" evidence="3">
    <location>
        <begin position="61"/>
        <end position="275"/>
    </location>
</feature>
<feature type="transmembrane region" description="Helical" evidence="2">
    <location>
        <begin position="23"/>
        <end position="44"/>
    </location>
</feature>
<dbReference type="EMBL" id="LN899824">
    <property type="protein sequence ID" value="CUV29912.1"/>
    <property type="molecule type" value="Genomic_DNA"/>
</dbReference>
<keyword evidence="2" id="KW-0812">Transmembrane</keyword>
<dbReference type="Gene3D" id="2.40.50.100">
    <property type="match status" value="1"/>
</dbReference>
<reference evidence="6" key="3">
    <citation type="submission" date="2018-01" db="EMBL/GenBank/DDBJ databases">
        <title>Raltonia solanacearum P824 infects blueberry.</title>
        <authorList>
            <person name="Bocsanczy A.M."/>
            <person name="Norman D.J."/>
        </authorList>
    </citation>
    <scope>NUCLEOTIDE SEQUENCE [LARGE SCALE GENOMIC DNA]</scope>
    <source>
        <strain evidence="6">P824</strain>
    </source>
</reference>
<evidence type="ECO:0000256" key="2">
    <source>
        <dbReference type="SAM" id="Phobius"/>
    </source>
</evidence>
<dbReference type="GO" id="GO:0055085">
    <property type="term" value="P:transmembrane transport"/>
    <property type="evidence" value="ECO:0007669"/>
    <property type="project" value="InterPro"/>
</dbReference>
<dbReference type="Proteomes" id="UP000262427">
    <property type="component" value="Chromosome CM"/>
</dbReference>
<gene>
    <name evidence="4" type="ORF">RSP824_09215</name>
    <name evidence="5" type="ORF">RUN1985_v1_540007</name>
</gene>
<comment type="subcellular location">
    <subcellularLocation>
        <location evidence="1">Cell envelope</location>
    </subcellularLocation>
</comment>
<proteinExistence type="predicted"/>
<keyword evidence="2" id="KW-0472">Membrane</keyword>
<dbReference type="InterPro" id="IPR050739">
    <property type="entry name" value="MFP"/>
</dbReference>
<dbReference type="Gene3D" id="1.10.287.470">
    <property type="entry name" value="Helix hairpin bin"/>
    <property type="match status" value="2"/>
</dbReference>
<name>A0A0K1ZKM0_RALSL</name>
<evidence type="ECO:0000259" key="3">
    <source>
        <dbReference type="Pfam" id="PF25917"/>
    </source>
</evidence>
<dbReference type="InterPro" id="IPR058625">
    <property type="entry name" value="MdtA-like_BSH"/>
</dbReference>
<dbReference type="GO" id="GO:0030313">
    <property type="term" value="C:cell envelope"/>
    <property type="evidence" value="ECO:0007669"/>
    <property type="project" value="UniProtKB-SubCell"/>
</dbReference>
<dbReference type="PANTHER" id="PTHR30386:SF19">
    <property type="entry name" value="MULTIDRUG EXPORT PROTEIN EMRA-RELATED"/>
    <property type="match status" value="1"/>
</dbReference>
<dbReference type="Pfam" id="PF25917">
    <property type="entry name" value="BSH_RND"/>
    <property type="match status" value="1"/>
</dbReference>
<evidence type="ECO:0000256" key="1">
    <source>
        <dbReference type="ARBA" id="ARBA00004196"/>
    </source>
</evidence>
<dbReference type="PATRIC" id="fig|305.107.peg.4539"/>
<accession>A0A0K1ZKM0</accession>
<sequence length="387" mass="40510">MSDNNQTADATAAAPSKQRRARLFLILAAVVAAGAIGGTAYWQLYASRFVSTDNAYAAVEIAQVTPAIDGTIAEVRVSDTQAVKKGDVLVVIDPTDAKLALEQAEAQLGSAVRRVRGYVANDSSLGAQIIAREADEKRAAADLFSAQADFERAKIDLRRREALVASGSVSGEELTKARNAHATADAALAAARAASAQARANRNAAVGSRQANAVLIANATEDTNPEVALARAKRDQAAVDLDRTVIRAPVDGVVAKRQVQLGQRVKSGTALLSIVPVQDMHVDANFKEVQLENVRIGQPATVKADIYGGSASYRGVVEGFSGGSGAAFAAIPAQNATGNWIKVVQRLPVRIKLDAAELEKHPLKVGLSMVVTIDTSASGSQATQARR</sequence>
<reference evidence="4" key="2">
    <citation type="submission" date="2018-01" db="EMBL/GenBank/DDBJ databases">
        <title>Ralstonia pseudosolanacearum P824 infects blueberry.</title>
        <authorList>
            <person name="Bocsanczy A.M."/>
            <person name="Norman D.J."/>
        </authorList>
    </citation>
    <scope>NUCLEOTIDE SEQUENCE</scope>
    <source>
        <strain evidence="4">P824</strain>
    </source>
</reference>
<evidence type="ECO:0000313" key="4">
    <source>
        <dbReference type="EMBL" id="AYA46656.1"/>
    </source>
</evidence>